<dbReference type="Pfam" id="PF25332">
    <property type="entry name" value="C2_PACS_N"/>
    <property type="match status" value="1"/>
</dbReference>
<dbReference type="EMBL" id="LSMT01000181">
    <property type="protein sequence ID" value="PFX24278.1"/>
    <property type="molecule type" value="Genomic_DNA"/>
</dbReference>
<dbReference type="InterPro" id="IPR019381">
    <property type="entry name" value="PACS1/2_C"/>
</dbReference>
<dbReference type="GO" id="GO:0072659">
    <property type="term" value="P:protein localization to plasma membrane"/>
    <property type="evidence" value="ECO:0007669"/>
    <property type="project" value="TreeGrafter"/>
</dbReference>
<feature type="compositionally biased region" description="Polar residues" evidence="3">
    <location>
        <begin position="743"/>
        <end position="758"/>
    </location>
</feature>
<feature type="region of interest" description="Disordered" evidence="3">
    <location>
        <begin position="593"/>
        <end position="634"/>
    </location>
</feature>
<name>A0A2B4S6V7_STYPI</name>
<feature type="compositionally biased region" description="Basic and acidic residues" evidence="3">
    <location>
        <begin position="818"/>
        <end position="838"/>
    </location>
</feature>
<feature type="region of interest" description="Disordered" evidence="3">
    <location>
        <begin position="777"/>
        <end position="838"/>
    </location>
</feature>
<protein>
    <submittedName>
        <fullName evidence="6">Phosphofurin acidic cluster sorting protein 2</fullName>
    </submittedName>
</protein>
<dbReference type="OrthoDB" id="28829at2759"/>
<sequence>MADTGGTRRDVSTGSTPQRPVPMKLFATWEVERTSPNCVPRNQGKASCQACNGLFHLKCIGISFEDSKYWDSCSVGGMIDAEEVTERENTAYPKLKSLSELLKGGGVLVYLADSLSAIRREDLEKPDQEAIWVELIQPHSKGILLGTFYRPPDGSDFLDVEFMLSFENVLEIANAGMKENITSVKVVQSALGGRDMSVFIRKLNSLKFKLRMIKCRNYSKYCAARFKDELSSVSWDNVSECQDVNDAWLNFRTSFWRAVDNHTPQIEKKVCGKDTPWLSDTIKKAMAERDHFYCQARWTNTKLHWSRYKRLRNQVTAVIRKAKSSYNRRIIEENSDDPKNFWKAVKNVLCNKSITPQPSASIEPITVDGKTTMDASTIANGFCTYFVTLVEKLLSNIPTLNRNHLSAEACLNNSSQSLFSLKPVSAAFVNHQLRVLKTSKVVDYCNVAWSSIGKIECDRLCTMTLTRLELLKPLEPSLTEVIISVSMQSSRRTLRSNEIVLPSSGLIDTDLDLSFSLQYPHFLKRAGNNLQVMLQRRKKYKNRTILGFKTLAVGLVNMGQVLQHSVDNQLKLYMKGSLVPVAQVTVNSLTSQPVETDGNRLTGSLVRGDGDDNSSDDDDDFSLSDQEGSDSGGDAAILDVEQRQGGKIRHGKITIPAKHQKNFKQKFIALLKKFKVPEEEFESEMGTYPDIDISPPENETADDFLFPDDLEDLDSDAENDFLEDTISIVSTPKPSLRPYFDPRSSTENVPSHSLSDQGNIHCPQFSIQVEGEDLQPDYEMDVSPHSDGDNLSDITNSSDPLSGSGGVDDTPSVRRSVSFKERRKTEEPDTLTKRRNSDIDLQLPRGTLNEQLSNVLSGDTAIPECILLISTSEWQGQLLALKLCGKAVKMVCTRSSADVQAVFLAIINRYQKFINTHSASPPQLGVAIAGTESYLSAVVQPYVEHFSSKPPDWQTFLRFLLIPLDGQPLARHIGGLDARYHSLFMDNFWKEAFEHSDTDIDFEEVSRRVENLMSTATTTHNLPIAEALVNTKPKGSEEGSSQVFLPFVCDVKIGSADIYQADEEPVATSGIPTSIGAKSTGAVSRAESQAPVPGSSQTPPFSTSPLSGLQDSSGGSLCSSEQMDLQVDYWLAAGNKKDINKVS</sequence>
<accession>A0A2B4S6V7</accession>
<evidence type="ECO:0000313" key="7">
    <source>
        <dbReference type="Proteomes" id="UP000225706"/>
    </source>
</evidence>
<dbReference type="PANTHER" id="PTHR13280:SF17">
    <property type="entry name" value="KRUEPPEL TARGET AT 95D, ISOFORM A"/>
    <property type="match status" value="1"/>
</dbReference>
<evidence type="ECO:0000259" key="4">
    <source>
        <dbReference type="Pfam" id="PF10254"/>
    </source>
</evidence>
<feature type="region of interest" description="Disordered" evidence="3">
    <location>
        <begin position="1"/>
        <end position="20"/>
    </location>
</feature>
<organism evidence="6 7">
    <name type="scientific">Stylophora pistillata</name>
    <name type="common">Smooth cauliflower coral</name>
    <dbReference type="NCBI Taxonomy" id="50429"/>
    <lineage>
        <taxon>Eukaryota</taxon>
        <taxon>Metazoa</taxon>
        <taxon>Cnidaria</taxon>
        <taxon>Anthozoa</taxon>
        <taxon>Hexacorallia</taxon>
        <taxon>Scleractinia</taxon>
        <taxon>Astrocoeniina</taxon>
        <taxon>Pocilloporidae</taxon>
        <taxon>Stylophora</taxon>
    </lineage>
</organism>
<keyword evidence="2" id="KW-0597">Phosphoprotein</keyword>
<dbReference type="PANTHER" id="PTHR13280">
    <property type="entry name" value="PHOSPHOFURIN ACIDIC CLUSTER SORTING PROTEIN"/>
    <property type="match status" value="1"/>
</dbReference>
<proteinExistence type="inferred from homology"/>
<feature type="compositionally biased region" description="Basic and acidic residues" evidence="3">
    <location>
        <begin position="1"/>
        <end position="11"/>
    </location>
</feature>
<reference evidence="7" key="1">
    <citation type="journal article" date="2017" name="bioRxiv">
        <title>Comparative analysis of the genomes of Stylophora pistillata and Acropora digitifera provides evidence for extensive differences between species of corals.</title>
        <authorList>
            <person name="Voolstra C.R."/>
            <person name="Li Y."/>
            <person name="Liew Y.J."/>
            <person name="Baumgarten S."/>
            <person name="Zoccola D."/>
            <person name="Flot J.-F."/>
            <person name="Tambutte S."/>
            <person name="Allemand D."/>
            <person name="Aranda M."/>
        </authorList>
    </citation>
    <scope>NUCLEOTIDE SEQUENCE [LARGE SCALE GENOMIC DNA]</scope>
</reference>
<dbReference type="InterPro" id="IPR057541">
    <property type="entry name" value="PACS1/2_N"/>
</dbReference>
<feature type="compositionally biased region" description="Low complexity" evidence="3">
    <location>
        <begin position="1104"/>
        <end position="1119"/>
    </location>
</feature>
<gene>
    <name evidence="6" type="primary">PACS2</name>
    <name evidence="6" type="ORF">AWC38_SpisGene11156</name>
</gene>
<evidence type="ECO:0000259" key="5">
    <source>
        <dbReference type="Pfam" id="PF25332"/>
    </source>
</evidence>
<evidence type="ECO:0000256" key="1">
    <source>
        <dbReference type="ARBA" id="ARBA00008590"/>
    </source>
</evidence>
<feature type="compositionally biased region" description="Polar residues" evidence="3">
    <location>
        <begin position="792"/>
        <end position="801"/>
    </location>
</feature>
<evidence type="ECO:0000256" key="3">
    <source>
        <dbReference type="SAM" id="MobiDB-lite"/>
    </source>
</evidence>
<keyword evidence="7" id="KW-1185">Reference proteome</keyword>
<comment type="similarity">
    <text evidence="1">Belongs to the PACS family.</text>
</comment>
<evidence type="ECO:0000313" key="6">
    <source>
        <dbReference type="EMBL" id="PFX24278.1"/>
    </source>
</evidence>
<feature type="compositionally biased region" description="Polar residues" evidence="3">
    <location>
        <begin position="1094"/>
        <end position="1103"/>
    </location>
</feature>
<dbReference type="STRING" id="50429.A0A2B4S6V7"/>
<feature type="region of interest" description="Disordered" evidence="3">
    <location>
        <begin position="1068"/>
        <end position="1119"/>
    </location>
</feature>
<dbReference type="AlphaFoldDB" id="A0A2B4S6V7"/>
<feature type="domain" description="Phosphofurin acidic cluster sorting protein 1/2 N-terminal C2" evidence="5">
    <location>
        <begin position="457"/>
        <end position="595"/>
    </location>
</feature>
<dbReference type="Proteomes" id="UP000225706">
    <property type="component" value="Unassembled WGS sequence"/>
</dbReference>
<feature type="compositionally biased region" description="Acidic residues" evidence="3">
    <location>
        <begin position="611"/>
        <end position="622"/>
    </location>
</feature>
<evidence type="ECO:0000256" key="2">
    <source>
        <dbReference type="ARBA" id="ARBA00022553"/>
    </source>
</evidence>
<comment type="caution">
    <text evidence="6">The sequence shown here is derived from an EMBL/GenBank/DDBJ whole genome shotgun (WGS) entry which is preliminary data.</text>
</comment>
<feature type="compositionally biased region" description="Polar residues" evidence="3">
    <location>
        <begin position="593"/>
        <end position="602"/>
    </location>
</feature>
<dbReference type="Pfam" id="PF10254">
    <property type="entry name" value="Pacs-1"/>
    <property type="match status" value="1"/>
</dbReference>
<feature type="domain" description="Phosphofurin acidic cluster sorting protein 1/2 C-terminal" evidence="4">
    <location>
        <begin position="850"/>
        <end position="1137"/>
    </location>
</feature>
<feature type="region of interest" description="Disordered" evidence="3">
    <location>
        <begin position="733"/>
        <end position="759"/>
    </location>
</feature>